<sequence length="78" mass="8592">MYELLFVMCGAMRAVEVASTISAMLGYGARMFGTNRFGTLAQKWAISNLCHRGYQRRAESFAVIPVDNVVGGKMVEVI</sequence>
<accession>A0A2H3CWA9</accession>
<protein>
    <submittedName>
        <fullName evidence="1">Uncharacterized protein</fullName>
    </submittedName>
</protein>
<dbReference type="EMBL" id="KZ293713">
    <property type="protein sequence ID" value="PBK82738.1"/>
    <property type="molecule type" value="Genomic_DNA"/>
</dbReference>
<gene>
    <name evidence="1" type="ORF">ARMGADRAFT_1019512</name>
</gene>
<evidence type="ECO:0000313" key="2">
    <source>
        <dbReference type="Proteomes" id="UP000217790"/>
    </source>
</evidence>
<name>A0A2H3CWA9_ARMGA</name>
<reference evidence="2" key="1">
    <citation type="journal article" date="2017" name="Nat. Ecol. Evol.">
        <title>Genome expansion and lineage-specific genetic innovations in the forest pathogenic fungi Armillaria.</title>
        <authorList>
            <person name="Sipos G."/>
            <person name="Prasanna A.N."/>
            <person name="Walter M.C."/>
            <person name="O'Connor E."/>
            <person name="Balint B."/>
            <person name="Krizsan K."/>
            <person name="Kiss B."/>
            <person name="Hess J."/>
            <person name="Varga T."/>
            <person name="Slot J."/>
            <person name="Riley R."/>
            <person name="Boka B."/>
            <person name="Rigling D."/>
            <person name="Barry K."/>
            <person name="Lee J."/>
            <person name="Mihaltcheva S."/>
            <person name="LaButti K."/>
            <person name="Lipzen A."/>
            <person name="Waldron R."/>
            <person name="Moloney N.M."/>
            <person name="Sperisen C."/>
            <person name="Kredics L."/>
            <person name="Vagvoelgyi C."/>
            <person name="Patrignani A."/>
            <person name="Fitzpatrick D."/>
            <person name="Nagy I."/>
            <person name="Doyle S."/>
            <person name="Anderson J.B."/>
            <person name="Grigoriev I.V."/>
            <person name="Gueldener U."/>
            <person name="Muensterkoetter M."/>
            <person name="Nagy L.G."/>
        </authorList>
    </citation>
    <scope>NUCLEOTIDE SEQUENCE [LARGE SCALE GENOMIC DNA]</scope>
    <source>
        <strain evidence="2">Ar21-2</strain>
    </source>
</reference>
<dbReference type="AlphaFoldDB" id="A0A2H3CWA9"/>
<proteinExistence type="predicted"/>
<evidence type="ECO:0000313" key="1">
    <source>
        <dbReference type="EMBL" id="PBK82738.1"/>
    </source>
</evidence>
<keyword evidence="2" id="KW-1185">Reference proteome</keyword>
<dbReference type="InParanoid" id="A0A2H3CWA9"/>
<dbReference type="Proteomes" id="UP000217790">
    <property type="component" value="Unassembled WGS sequence"/>
</dbReference>
<organism evidence="1 2">
    <name type="scientific">Armillaria gallica</name>
    <name type="common">Bulbous honey fungus</name>
    <name type="synonym">Armillaria bulbosa</name>
    <dbReference type="NCBI Taxonomy" id="47427"/>
    <lineage>
        <taxon>Eukaryota</taxon>
        <taxon>Fungi</taxon>
        <taxon>Dikarya</taxon>
        <taxon>Basidiomycota</taxon>
        <taxon>Agaricomycotina</taxon>
        <taxon>Agaricomycetes</taxon>
        <taxon>Agaricomycetidae</taxon>
        <taxon>Agaricales</taxon>
        <taxon>Marasmiineae</taxon>
        <taxon>Physalacriaceae</taxon>
        <taxon>Armillaria</taxon>
    </lineage>
</organism>